<dbReference type="Pfam" id="PF06925">
    <property type="entry name" value="MGDG_synth"/>
    <property type="match status" value="1"/>
</dbReference>
<evidence type="ECO:0000259" key="5">
    <source>
        <dbReference type="Pfam" id="PF04101"/>
    </source>
</evidence>
<dbReference type="PANTHER" id="PTHR43025">
    <property type="entry name" value="MONOGALACTOSYLDIACYLGLYCEROL SYNTHASE"/>
    <property type="match status" value="1"/>
</dbReference>
<evidence type="ECO:0000313" key="7">
    <source>
        <dbReference type="EMBL" id="BCJ87781.1"/>
    </source>
</evidence>
<gene>
    <name evidence="7" type="primary">ugtP</name>
    <name evidence="7" type="ORF">skT53_27660</name>
</gene>
<evidence type="ECO:0000256" key="2">
    <source>
        <dbReference type="ARBA" id="ARBA00006962"/>
    </source>
</evidence>
<evidence type="ECO:0000313" key="8">
    <source>
        <dbReference type="Proteomes" id="UP000593802"/>
    </source>
</evidence>
<feature type="domain" description="Glycosyl transferase family 28 C-terminal" evidence="5">
    <location>
        <begin position="228"/>
        <end position="358"/>
    </location>
</feature>
<dbReference type="InterPro" id="IPR009695">
    <property type="entry name" value="Diacylglyc_glucosyltr_N"/>
</dbReference>
<dbReference type="Proteomes" id="UP000593802">
    <property type="component" value="Chromosome"/>
</dbReference>
<evidence type="ECO:0000256" key="4">
    <source>
        <dbReference type="ARBA" id="ARBA00022679"/>
    </source>
</evidence>
<feature type="domain" description="Diacylglycerol glucosyltransferase N-terminal" evidence="6">
    <location>
        <begin position="17"/>
        <end position="178"/>
    </location>
</feature>
<sequence>MNDSRILILSSSYGDGHSQVSHALQAEFQEKGIASVTVVDLFGEAHPWINAWVRLAYLKSYTLAPSLYGEVYDRTKDLPYDALFFKWLRLFGKRKLQHVIHNERPDAVIHTFPIQTLAAMRDRLGFPLYLYTVITDFSLHQRWLHSGIDRFYTATDDLRQKIMDRGIPSDKIYVSGIPLRKAFTSIADPNMIYQKYGLAPAKKTILLLAGAYGVMQDLETVIETIIQIRDLQIIVVCGKNRSLLEHLRNRYAKHPFVYLFGFTDQIHELMQISTCIFTKAGGVTLAEAMAVSVPVIIFQPVPGQERDNAEYLSQKGAACIIQNISEARNKLPVLLSDTQLLSEMKAAARQLQKRNASQSVVEDILQMMERR</sequence>
<dbReference type="PANTHER" id="PTHR43025:SF3">
    <property type="entry name" value="MONOGALACTOSYLDIACYLGLYCEROL SYNTHASE 1, CHLOROPLASTIC"/>
    <property type="match status" value="1"/>
</dbReference>
<dbReference type="GO" id="GO:0016758">
    <property type="term" value="F:hexosyltransferase activity"/>
    <property type="evidence" value="ECO:0007669"/>
    <property type="project" value="InterPro"/>
</dbReference>
<dbReference type="KEGG" id="eff:skT53_27660"/>
<name>A0A7I8DIX2_9BACL</name>
<comment type="similarity">
    <text evidence="2">Belongs to the glycosyltransferase 28 family.</text>
</comment>
<dbReference type="Gene3D" id="3.40.50.2000">
    <property type="entry name" value="Glycogen Phosphorylase B"/>
    <property type="match status" value="1"/>
</dbReference>
<dbReference type="AlphaFoldDB" id="A0A7I8DIX2"/>
<dbReference type="EMBL" id="AP023366">
    <property type="protein sequence ID" value="BCJ87781.1"/>
    <property type="molecule type" value="Genomic_DNA"/>
</dbReference>
<keyword evidence="4 7" id="KW-0808">Transferase</keyword>
<dbReference type="Pfam" id="PF04101">
    <property type="entry name" value="Glyco_tran_28_C"/>
    <property type="match status" value="1"/>
</dbReference>
<dbReference type="GO" id="GO:0009247">
    <property type="term" value="P:glycolipid biosynthetic process"/>
    <property type="evidence" value="ECO:0007669"/>
    <property type="project" value="InterPro"/>
</dbReference>
<dbReference type="InterPro" id="IPR050519">
    <property type="entry name" value="Glycosyltransf_28_UgtP"/>
</dbReference>
<reference evidence="7 8" key="1">
    <citation type="submission" date="2020-08" db="EMBL/GenBank/DDBJ databases">
        <title>Complete Genome Sequence of Effusibacillus dendaii Strain skT53, Isolated from Farmland soil.</title>
        <authorList>
            <person name="Konishi T."/>
            <person name="Kawasaki H."/>
        </authorList>
    </citation>
    <scope>NUCLEOTIDE SEQUENCE [LARGE SCALE GENOMIC DNA]</scope>
    <source>
        <strain evidence="8">skT53</strain>
    </source>
</reference>
<dbReference type="RefSeq" id="WP_200758157.1">
    <property type="nucleotide sequence ID" value="NZ_AP023366.1"/>
</dbReference>
<dbReference type="SUPFAM" id="SSF53756">
    <property type="entry name" value="UDP-Glycosyltransferase/glycogen phosphorylase"/>
    <property type="match status" value="1"/>
</dbReference>
<dbReference type="GO" id="GO:0016020">
    <property type="term" value="C:membrane"/>
    <property type="evidence" value="ECO:0007669"/>
    <property type="project" value="UniProtKB-SubCell"/>
</dbReference>
<dbReference type="InterPro" id="IPR007235">
    <property type="entry name" value="Glyco_trans_28_C"/>
</dbReference>
<comment type="subcellular location">
    <subcellularLocation>
        <location evidence="1">Membrane</location>
    </subcellularLocation>
</comment>
<protein>
    <submittedName>
        <fullName evidence="7">Processive diacylglycerol beta-glucosyltransferase</fullName>
    </submittedName>
</protein>
<keyword evidence="8" id="KW-1185">Reference proteome</keyword>
<keyword evidence="3" id="KW-0328">Glycosyltransferase</keyword>
<accession>A0A7I8DIX2</accession>
<organism evidence="7 8">
    <name type="scientific">Effusibacillus dendaii</name>
    <dbReference type="NCBI Taxonomy" id="2743772"/>
    <lineage>
        <taxon>Bacteria</taxon>
        <taxon>Bacillati</taxon>
        <taxon>Bacillota</taxon>
        <taxon>Bacilli</taxon>
        <taxon>Bacillales</taxon>
        <taxon>Alicyclobacillaceae</taxon>
        <taxon>Effusibacillus</taxon>
    </lineage>
</organism>
<evidence type="ECO:0000256" key="3">
    <source>
        <dbReference type="ARBA" id="ARBA00022676"/>
    </source>
</evidence>
<evidence type="ECO:0000256" key="1">
    <source>
        <dbReference type="ARBA" id="ARBA00004370"/>
    </source>
</evidence>
<proteinExistence type="inferred from homology"/>
<evidence type="ECO:0000259" key="6">
    <source>
        <dbReference type="Pfam" id="PF06925"/>
    </source>
</evidence>